<organism evidence="1 2">
    <name type="scientific">Peronosclerospora sorghi</name>
    <dbReference type="NCBI Taxonomy" id="230839"/>
    <lineage>
        <taxon>Eukaryota</taxon>
        <taxon>Sar</taxon>
        <taxon>Stramenopiles</taxon>
        <taxon>Oomycota</taxon>
        <taxon>Peronosporomycetes</taxon>
        <taxon>Peronosporales</taxon>
        <taxon>Peronosporaceae</taxon>
        <taxon>Peronosclerospora</taxon>
    </lineage>
</organism>
<protein>
    <submittedName>
        <fullName evidence="1">Uncharacterized protein</fullName>
    </submittedName>
</protein>
<comment type="caution">
    <text evidence="1">The sequence shown here is derived from an EMBL/GenBank/DDBJ whole genome shotgun (WGS) entry which is preliminary data.</text>
</comment>
<evidence type="ECO:0000313" key="2">
    <source>
        <dbReference type="Proteomes" id="UP001163321"/>
    </source>
</evidence>
<reference evidence="1 2" key="1">
    <citation type="journal article" date="2022" name="bioRxiv">
        <title>The genome of the oomycete Peronosclerospora sorghi, a cosmopolitan pathogen of maize and sorghum, is inflated with dispersed pseudogenes.</title>
        <authorList>
            <person name="Fletcher K."/>
            <person name="Martin F."/>
            <person name="Isakeit T."/>
            <person name="Cavanaugh K."/>
            <person name="Magill C."/>
            <person name="Michelmore R."/>
        </authorList>
    </citation>
    <scope>NUCLEOTIDE SEQUENCE [LARGE SCALE GENOMIC DNA]</scope>
    <source>
        <strain evidence="1">P6</strain>
    </source>
</reference>
<evidence type="ECO:0000313" key="1">
    <source>
        <dbReference type="EMBL" id="KAI9911319.1"/>
    </source>
</evidence>
<dbReference type="EMBL" id="CM047584">
    <property type="protein sequence ID" value="KAI9911319.1"/>
    <property type="molecule type" value="Genomic_DNA"/>
</dbReference>
<name>A0ACC0VXW7_9STRA</name>
<sequence>MRSKGNFAVAYTVDQLKQRWLILKRNYNTVKRIRDNSGLVWDYENQVITCSDDVWEEYVTNHPVAGPWRTTSFPLFDSIGKIISGAVASGSSSLRPEAMFFVQENHLDDDTDDELTLRRSGALQSGNSLSRDSVVANTEPQRFSSASSPNSRPASQLAGSSAASSAPSTSSTSHILERAPIPGIPRRKRTQYQRDELASAVASLAEASNRRSDAREAASIRQKSRIEEAMELLEATSNEDSDVNNTLDALSILQNESQATIYITMKNRALREAWLQRKIEERHQ</sequence>
<gene>
    <name evidence="1" type="ORF">PsorP6_009039</name>
</gene>
<keyword evidence="2" id="KW-1185">Reference proteome</keyword>
<accession>A0ACC0VXW7</accession>
<dbReference type="Proteomes" id="UP001163321">
    <property type="component" value="Chromosome 5"/>
</dbReference>
<proteinExistence type="predicted"/>